<dbReference type="Pfam" id="PF08659">
    <property type="entry name" value="KR"/>
    <property type="match status" value="1"/>
</dbReference>
<dbReference type="InterPro" id="IPR049900">
    <property type="entry name" value="PKS_mFAS_DH"/>
</dbReference>
<dbReference type="Pfam" id="PF08242">
    <property type="entry name" value="Methyltransf_12"/>
    <property type="match status" value="1"/>
</dbReference>
<dbReference type="OrthoDB" id="329835at2759"/>
<dbReference type="GO" id="GO:0004312">
    <property type="term" value="F:fatty acid synthase activity"/>
    <property type="evidence" value="ECO:0007669"/>
    <property type="project" value="TreeGrafter"/>
</dbReference>
<dbReference type="GO" id="GO:0004315">
    <property type="term" value="F:3-oxoacyl-[acyl-carrier-protein] synthase activity"/>
    <property type="evidence" value="ECO:0007669"/>
    <property type="project" value="InterPro"/>
</dbReference>
<evidence type="ECO:0000313" key="14">
    <source>
        <dbReference type="Proteomes" id="UP000293360"/>
    </source>
</evidence>
<dbReference type="Pfam" id="PF00550">
    <property type="entry name" value="PP-binding"/>
    <property type="match status" value="1"/>
</dbReference>
<keyword evidence="4" id="KW-0521">NADP</keyword>
<dbReference type="InterPro" id="IPR006162">
    <property type="entry name" value="Ppantetheine_attach_site"/>
</dbReference>
<dbReference type="InterPro" id="IPR013154">
    <property type="entry name" value="ADH-like_N"/>
</dbReference>
<evidence type="ECO:0000256" key="1">
    <source>
        <dbReference type="ARBA" id="ARBA00022450"/>
    </source>
</evidence>
<dbReference type="Pfam" id="PF00109">
    <property type="entry name" value="ketoacyl-synt"/>
    <property type="match status" value="1"/>
</dbReference>
<dbReference type="Gene3D" id="3.40.47.10">
    <property type="match status" value="1"/>
</dbReference>
<dbReference type="SMART" id="SM00825">
    <property type="entry name" value="PKS_KS"/>
    <property type="match status" value="1"/>
</dbReference>
<feature type="active site" description="Proton donor; for dehydratase activity" evidence="8">
    <location>
        <position position="1171"/>
    </location>
</feature>
<feature type="compositionally biased region" description="Basic and acidic residues" evidence="9">
    <location>
        <begin position="30"/>
        <end position="43"/>
    </location>
</feature>
<dbReference type="InterPro" id="IPR032821">
    <property type="entry name" value="PKS_assoc"/>
</dbReference>
<dbReference type="CDD" id="cd02440">
    <property type="entry name" value="AdoMet_MTases"/>
    <property type="match status" value="1"/>
</dbReference>
<dbReference type="GO" id="GO:0044550">
    <property type="term" value="P:secondary metabolite biosynthetic process"/>
    <property type="evidence" value="ECO:0007669"/>
    <property type="project" value="UniProtKB-ARBA"/>
</dbReference>
<dbReference type="FunFam" id="3.40.50.720:FF:000209">
    <property type="entry name" value="Polyketide synthase Pks12"/>
    <property type="match status" value="1"/>
</dbReference>
<evidence type="ECO:0000259" key="10">
    <source>
        <dbReference type="PROSITE" id="PS50075"/>
    </source>
</evidence>
<keyword evidence="2" id="KW-0597">Phosphoprotein</keyword>
<dbReference type="SUPFAM" id="SSF53901">
    <property type="entry name" value="Thiolase-like"/>
    <property type="match status" value="1"/>
</dbReference>
<dbReference type="SUPFAM" id="SSF51735">
    <property type="entry name" value="NAD(P)-binding Rossmann-fold domains"/>
    <property type="match status" value="2"/>
</dbReference>
<dbReference type="InterPro" id="IPR029063">
    <property type="entry name" value="SAM-dependent_MTases_sf"/>
</dbReference>
<dbReference type="SMART" id="SM00823">
    <property type="entry name" value="PKS_PP"/>
    <property type="match status" value="1"/>
</dbReference>
<dbReference type="SMART" id="SM00822">
    <property type="entry name" value="PKS_KR"/>
    <property type="match status" value="1"/>
</dbReference>
<feature type="region of interest" description="Disordered" evidence="9">
    <location>
        <begin position="1"/>
        <end position="73"/>
    </location>
</feature>
<dbReference type="InterPro" id="IPR001227">
    <property type="entry name" value="Ac_transferase_dom_sf"/>
</dbReference>
<protein>
    <submittedName>
        <fullName evidence="13">Uncharacterized protein</fullName>
    </submittedName>
</protein>
<dbReference type="PROSITE" id="PS00606">
    <property type="entry name" value="KS3_1"/>
    <property type="match status" value="1"/>
</dbReference>
<dbReference type="SMART" id="SM00829">
    <property type="entry name" value="PKS_ER"/>
    <property type="match status" value="1"/>
</dbReference>
<feature type="domain" description="Carrier" evidence="10">
    <location>
        <begin position="2462"/>
        <end position="2538"/>
    </location>
</feature>
<dbReference type="Gene3D" id="3.90.180.10">
    <property type="entry name" value="Medium-chain alcohol dehydrogenases, catalytic domain"/>
    <property type="match status" value="1"/>
</dbReference>
<dbReference type="PANTHER" id="PTHR43775:SF46">
    <property type="entry name" value="FUMIGERMIN SYNTHASE"/>
    <property type="match status" value="1"/>
</dbReference>
<dbReference type="Pfam" id="PF21089">
    <property type="entry name" value="PKS_DH_N"/>
    <property type="match status" value="1"/>
</dbReference>
<dbReference type="Pfam" id="PF02801">
    <property type="entry name" value="Ketoacyl-synt_C"/>
    <property type="match status" value="1"/>
</dbReference>
<evidence type="ECO:0000313" key="13">
    <source>
        <dbReference type="EMBL" id="RYP09522.1"/>
    </source>
</evidence>
<sequence>MSRGMAEETVTSFVDEEAERGRQQGPNGSKDQKGCGRTTDRRSCTPKSSTDSGWDILTHSSDPPLAELAGPGTCERGSDNGIFRGSPIAICGIAMRLPGGIGSGDEFWDLLVSGRDARSKIPQDRYNVEGFDDSLGDKESIETKFGYFLNQDLLHFDPSSFSMTKQELEKCDPQQRLLLEVTRECFEDAAETKYRGQRIGCYVGTFGDDWVQYRSKESQNPGNYILTGSGDYMIANRVSYEYDLRGPSMVIKTACSASLVALHNACRDLEAGDATAAVVAGTNLIMGPATFAAMTSEGVLSPEGSCKTFDASADGFARADGVTGLYIKRLDHALRDGNPVRAIIRGSATNSDGKSAGLLVPRAETQEMLIRQVYANAGLDPSDTSFVECHGTGTSIGDPIETAAIGNVFGTQGVYIGSVKPNVGHGEGSAGITSVIKAVLSLEHRTIPPNIKFKNPNPRIPFDEKKLTVPTKPMPFPAGKTERISVNSFGIGGSNAHVIIDSFSPERDVIVDQDASQPELIVFSANTQPSLERQIELYQKYALQHPDEIQKIAFTRALCRERLPHKAFTIIQPGMVVETSTVVKSAAKSTDRNVTMIFSGQGAQWAGMGAQLLMNKQFLEDITAMDKILHSLKNPPTWTIMSELQKLGEASEINKAELAQPLCTVLQIALFHQFERLGISPGAVVGHSSGEIAAAYAAGYITLEFAIAAAYYRGFVVKDGSAAGAMAAIGLGADQLRDILREGVTLACENSPESTTLSGDRRGVEEAVSLIQERQPGVFARTLKVDVAYHSPYMAAAGEKYLHVLQQEHFSCAVSRDRDRASFISSVTGKAIEDTDAFGPDYWVSNLLSPVRFSPAVTHLLGLDGGGDLFLEIGPHSTLAGPLRQICAASNRACNYITSQTRNSDSVVSLLSAIGKLYQENVNIDFAPLFPHGRAISGLPPYPWDHSGPSFWYESRLSQAWRTRKYPRHCLLGTRSPESPEKEPLWRNLLHLEEVPWIADHKVGDDIVFPFAGYVAIAGEAIRQVAGIAIGSGYSLRHVKVRTALVLNDSDPVEVVTTLRQQRLTDSDDSNWFGFTITSYTGSTWVKHCEGEVMRTEVPRKPIPGPKTLPRQIPAPAFYQAMNKLGFRYGPEFQGLSEIATSATEYLAEAKLVDVHNHSASPFTLHPAAIDACLQLLVVAGAKGLLRNIDSLQVPTLIEELEISGGAAAMHACAWSEGSDVRHGRVECVADGRTVLRLRGLQLTPLNDDNGDDKLKSSDVHAAAQLRWVPDFDFVDPKTLLRAPKSDKSHTDLQQELTLLCMLEEAEKIGSLTPCQPHFEKFRDWLNRQVRDAEGGRFPLVTDSARLTRLGSTERQSLIKAHLGVLENGDKPALAIATARISEHAESIFTGSREALDVLMQDNVLTELYNEDSFGYGDFVRLLSNSRPNLRILEVGAGTGGTTELILRDLVDEAGLPAYSVYTFTDVSAGFFGKAKQRFSYAHNMEYKVFDITKSPFDQGFDKKAGAYDLILASNVVHATPCIRESLANMASLLKPDGMLVLTELCGMSRSPNYPFGHLAGWWLGEGDGRPDQPYITVERWDSELKAVGLTGADVACYDHAEEAYRTNAAIISRMKTHSIPPEKKVTLLCNDEDSGVARTLRTSLASAGWDVTPCRLTARPPVQQDIISCLDLEGKGFDELTEQSFKDFKIFVQSLGKEKLLWLTRPVQIKCMDPRSAQVIGVTRTLRSELALPVFTLEIYENEPEFAGLVSRVFEKIRSQEDAGSLAPDKEFAIDGGVVCIPRYHPFSLTDKLREGQTGAESVTALRKTVQVEKLGSLDTLHWQDEPLPQTIPDDHVEIEVQAMGLNFRDVLLAMGVIPQDGSGSVALGFEAAGVVRRVGSAVRGLAPGDRAMAFYPGSLTTHLTLPAGLVLRIPDGLSFEEAATVPICFATVIHALLNIGRLAAGQSVLIHSACGGVGLTAIQVCRMLGADMYLTVGSPRKIEYLVERYGIPRSRIFNSRDASFVEGVMRETSGRGVDLVLNSLSGDLLHESWKCVAKYGAMLELGKRDIMGSGRLDMLGFQQNRSYHGIDLSQFGLERLGELQKFLSLFLSNYEKGLLRPLEYTVFDAGEITSAFRHMQKGDHIGKVIVRMPPADSQSTLKSTPWTRRIRFDPDSTYLLVGGVGGLGRSIATWVVERGARKLTFLSRNAGQSETSRVLFTELESMGCTVTAVAGRVDQMDDVQRAIRESKSNIKGVFQLAMVLQDTPMMDMQWSQWKEVLGPKVQGTWNLHQAFLSHRLDFFWMASSVITAVESPGQGNYVAANAFLEAFCQYRHTLGLPASVLNICPINGVGYVAENAHAQRNVKAQGIYMLDEREFLDFLDLNLQDVHSAFVEGAPRASPPACWCNTTQVLMGLRSEQQLDDPNNRTNWRRDRRMGLYHNVRAENPTSTKVNSNALLNFLALAAEDGGKVLLADRSSVEFLAREIGRKIYDFMLKPDEEIDTGISLLQIGLDSLMAIELRRWFKGVFGFNLSVLEIMGAGSLSQLAVVTATKLTEKLHGDAGS</sequence>
<dbReference type="Gene3D" id="1.10.1200.10">
    <property type="entry name" value="ACP-like"/>
    <property type="match status" value="1"/>
</dbReference>
<evidence type="ECO:0000256" key="7">
    <source>
        <dbReference type="ARBA" id="ARBA00023315"/>
    </source>
</evidence>
<dbReference type="InterPro" id="IPR013968">
    <property type="entry name" value="PKS_KR"/>
</dbReference>
<keyword evidence="6" id="KW-0511">Multifunctional enzyme</keyword>
<feature type="domain" description="PKS/mFAS DH" evidence="12">
    <location>
        <begin position="969"/>
        <end position="1252"/>
    </location>
</feature>
<dbReference type="CDD" id="cd05195">
    <property type="entry name" value="enoyl_red"/>
    <property type="match status" value="1"/>
</dbReference>
<dbReference type="Pfam" id="PF00698">
    <property type="entry name" value="Acyl_transf_1"/>
    <property type="match status" value="1"/>
</dbReference>
<dbReference type="Gene3D" id="3.10.129.110">
    <property type="entry name" value="Polyketide synthase dehydratase"/>
    <property type="match status" value="1"/>
</dbReference>
<dbReference type="InterPro" id="IPR011032">
    <property type="entry name" value="GroES-like_sf"/>
</dbReference>
<dbReference type="Pfam" id="PF13602">
    <property type="entry name" value="ADH_zinc_N_2"/>
    <property type="match status" value="1"/>
</dbReference>
<evidence type="ECO:0000259" key="12">
    <source>
        <dbReference type="PROSITE" id="PS52019"/>
    </source>
</evidence>
<dbReference type="InterPro" id="IPR050091">
    <property type="entry name" value="PKS_NRPS_Biosynth_Enz"/>
</dbReference>
<dbReference type="Gene3D" id="3.40.366.10">
    <property type="entry name" value="Malonyl-Coenzyme A Acyl Carrier Protein, domain 2"/>
    <property type="match status" value="1"/>
</dbReference>
<dbReference type="Pfam" id="PF08240">
    <property type="entry name" value="ADH_N"/>
    <property type="match status" value="1"/>
</dbReference>
<dbReference type="PROSITE" id="PS00012">
    <property type="entry name" value="PHOSPHOPANTETHEINE"/>
    <property type="match status" value="1"/>
</dbReference>
<proteinExistence type="predicted"/>
<evidence type="ECO:0000256" key="5">
    <source>
        <dbReference type="ARBA" id="ARBA00023002"/>
    </source>
</evidence>
<dbReference type="SMART" id="SM00826">
    <property type="entry name" value="PKS_DH"/>
    <property type="match status" value="1"/>
</dbReference>
<dbReference type="PANTHER" id="PTHR43775">
    <property type="entry name" value="FATTY ACID SYNTHASE"/>
    <property type="match status" value="1"/>
</dbReference>
<feature type="active site" description="Proton acceptor; for dehydratase activity" evidence="8">
    <location>
        <position position="1001"/>
    </location>
</feature>
<accession>A0A4Q4TRZ6</accession>
<dbReference type="InterPro" id="IPR018201">
    <property type="entry name" value="Ketoacyl_synth_AS"/>
</dbReference>
<keyword evidence="7" id="KW-0012">Acyltransferase</keyword>
<evidence type="ECO:0000256" key="8">
    <source>
        <dbReference type="PROSITE-ProRule" id="PRU01363"/>
    </source>
</evidence>
<dbReference type="Gene3D" id="3.40.50.720">
    <property type="entry name" value="NAD(P)-binding Rossmann-like Domain"/>
    <property type="match status" value="2"/>
</dbReference>
<reference evidence="13 14" key="1">
    <citation type="submission" date="2018-06" db="EMBL/GenBank/DDBJ databases">
        <title>Complete Genomes of Monosporascus.</title>
        <authorList>
            <person name="Robinson A.J."/>
            <person name="Natvig D.O."/>
        </authorList>
    </citation>
    <scope>NUCLEOTIDE SEQUENCE [LARGE SCALE GENOMIC DNA]</scope>
    <source>
        <strain evidence="13 14">CBS 110550</strain>
    </source>
</reference>
<dbReference type="InterPro" id="IPR020843">
    <property type="entry name" value="ER"/>
</dbReference>
<dbReference type="SMART" id="SM00827">
    <property type="entry name" value="PKS_AT"/>
    <property type="match status" value="1"/>
</dbReference>
<dbReference type="InterPro" id="IPR014031">
    <property type="entry name" value="Ketoacyl_synth_C"/>
</dbReference>
<dbReference type="SUPFAM" id="SSF47336">
    <property type="entry name" value="ACP-like"/>
    <property type="match status" value="1"/>
</dbReference>
<dbReference type="SUPFAM" id="SSF52151">
    <property type="entry name" value="FabD/lysophospholipase-like"/>
    <property type="match status" value="1"/>
</dbReference>
<gene>
    <name evidence="13" type="ORF">DL764_001207</name>
</gene>
<dbReference type="InterPro" id="IPR016036">
    <property type="entry name" value="Malonyl_transacylase_ACP-bd"/>
</dbReference>
<evidence type="ECO:0000256" key="2">
    <source>
        <dbReference type="ARBA" id="ARBA00022553"/>
    </source>
</evidence>
<feature type="region of interest" description="N-terminal hotdog fold" evidence="8">
    <location>
        <begin position="969"/>
        <end position="1100"/>
    </location>
</feature>
<keyword evidence="5" id="KW-0560">Oxidoreductase</keyword>
<dbReference type="InterPro" id="IPR049552">
    <property type="entry name" value="PKS_DH_N"/>
</dbReference>
<dbReference type="SUPFAM" id="SSF50129">
    <property type="entry name" value="GroES-like"/>
    <property type="match status" value="1"/>
</dbReference>
<dbReference type="InterPro" id="IPR036736">
    <property type="entry name" value="ACP-like_sf"/>
</dbReference>
<name>A0A4Q4TRZ6_9PEZI</name>
<dbReference type="InterPro" id="IPR016035">
    <property type="entry name" value="Acyl_Trfase/lysoPLipase"/>
</dbReference>
<evidence type="ECO:0000256" key="6">
    <source>
        <dbReference type="ARBA" id="ARBA00023268"/>
    </source>
</evidence>
<comment type="caution">
    <text evidence="13">The sequence shown here is derived from an EMBL/GenBank/DDBJ whole genome shotgun (WGS) entry which is preliminary data.</text>
</comment>
<keyword evidence="3" id="KW-0808">Transferase</keyword>
<dbReference type="InterPro" id="IPR020807">
    <property type="entry name" value="PKS_DH"/>
</dbReference>
<dbReference type="SUPFAM" id="SSF55048">
    <property type="entry name" value="Probable ACP-binding domain of malonyl-CoA ACP transacylase"/>
    <property type="match status" value="1"/>
</dbReference>
<dbReference type="InterPro" id="IPR042104">
    <property type="entry name" value="PKS_dehydratase_sf"/>
</dbReference>
<dbReference type="GO" id="GO:1901336">
    <property type="term" value="P:lactone biosynthetic process"/>
    <property type="evidence" value="ECO:0007669"/>
    <property type="project" value="UniProtKB-ARBA"/>
</dbReference>
<dbReference type="EMBL" id="QJNU01000034">
    <property type="protein sequence ID" value="RYP09522.1"/>
    <property type="molecule type" value="Genomic_DNA"/>
</dbReference>
<dbReference type="GO" id="GO:0016491">
    <property type="term" value="F:oxidoreductase activity"/>
    <property type="evidence" value="ECO:0007669"/>
    <property type="project" value="UniProtKB-KW"/>
</dbReference>
<dbReference type="InterPro" id="IPR020841">
    <property type="entry name" value="PKS_Beta-ketoAc_synthase_dom"/>
</dbReference>
<dbReference type="InterPro" id="IPR014043">
    <property type="entry name" value="Acyl_transferase_dom"/>
</dbReference>
<evidence type="ECO:0000259" key="11">
    <source>
        <dbReference type="PROSITE" id="PS52004"/>
    </source>
</evidence>
<dbReference type="GO" id="GO:0006633">
    <property type="term" value="P:fatty acid biosynthetic process"/>
    <property type="evidence" value="ECO:0007669"/>
    <property type="project" value="InterPro"/>
</dbReference>
<evidence type="ECO:0000256" key="4">
    <source>
        <dbReference type="ARBA" id="ARBA00022857"/>
    </source>
</evidence>
<dbReference type="PROSITE" id="PS52019">
    <property type="entry name" value="PKS_MFAS_DH"/>
    <property type="match status" value="1"/>
</dbReference>
<dbReference type="Proteomes" id="UP000293360">
    <property type="component" value="Unassembled WGS sequence"/>
</dbReference>
<dbReference type="STRING" id="155417.A0A4Q4TRZ6"/>
<dbReference type="SUPFAM" id="SSF53335">
    <property type="entry name" value="S-adenosyl-L-methionine-dependent methyltransferases"/>
    <property type="match status" value="1"/>
</dbReference>
<feature type="region of interest" description="C-terminal hotdog fold" evidence="8">
    <location>
        <begin position="1110"/>
        <end position="1252"/>
    </location>
</feature>
<dbReference type="CDD" id="cd00833">
    <property type="entry name" value="PKS"/>
    <property type="match status" value="1"/>
</dbReference>
<dbReference type="GO" id="GO:0031177">
    <property type="term" value="F:phosphopantetheine binding"/>
    <property type="evidence" value="ECO:0007669"/>
    <property type="project" value="InterPro"/>
</dbReference>
<dbReference type="Pfam" id="PF14765">
    <property type="entry name" value="PS-DH"/>
    <property type="match status" value="1"/>
</dbReference>
<keyword evidence="1" id="KW-0596">Phosphopantetheine</keyword>
<dbReference type="InterPro" id="IPR014030">
    <property type="entry name" value="Ketoacyl_synth_N"/>
</dbReference>
<dbReference type="PROSITE" id="PS52004">
    <property type="entry name" value="KS3_2"/>
    <property type="match status" value="1"/>
</dbReference>
<keyword evidence="14" id="KW-1185">Reference proteome</keyword>
<dbReference type="InterPro" id="IPR036291">
    <property type="entry name" value="NAD(P)-bd_dom_sf"/>
</dbReference>
<dbReference type="InterPro" id="IPR013217">
    <property type="entry name" value="Methyltransf_12"/>
</dbReference>
<evidence type="ECO:0000256" key="9">
    <source>
        <dbReference type="SAM" id="MobiDB-lite"/>
    </source>
</evidence>
<dbReference type="InterPro" id="IPR016039">
    <property type="entry name" value="Thiolase-like"/>
</dbReference>
<dbReference type="InterPro" id="IPR057326">
    <property type="entry name" value="KR_dom"/>
</dbReference>
<dbReference type="Gene3D" id="3.40.50.150">
    <property type="entry name" value="Vaccinia Virus protein VP39"/>
    <property type="match status" value="1"/>
</dbReference>
<dbReference type="InterPro" id="IPR049551">
    <property type="entry name" value="PKS_DH_C"/>
</dbReference>
<dbReference type="InterPro" id="IPR009081">
    <property type="entry name" value="PP-bd_ACP"/>
</dbReference>
<evidence type="ECO:0000256" key="3">
    <source>
        <dbReference type="ARBA" id="ARBA00022679"/>
    </source>
</evidence>
<dbReference type="InterPro" id="IPR020806">
    <property type="entry name" value="PKS_PP-bd"/>
</dbReference>
<organism evidence="13 14">
    <name type="scientific">Monosporascus ibericus</name>
    <dbReference type="NCBI Taxonomy" id="155417"/>
    <lineage>
        <taxon>Eukaryota</taxon>
        <taxon>Fungi</taxon>
        <taxon>Dikarya</taxon>
        <taxon>Ascomycota</taxon>
        <taxon>Pezizomycotina</taxon>
        <taxon>Sordariomycetes</taxon>
        <taxon>Xylariomycetidae</taxon>
        <taxon>Xylariales</taxon>
        <taxon>Xylariales incertae sedis</taxon>
        <taxon>Monosporascus</taxon>
    </lineage>
</organism>
<dbReference type="Pfam" id="PF16197">
    <property type="entry name" value="KAsynt_C_assoc"/>
    <property type="match status" value="1"/>
</dbReference>
<dbReference type="PROSITE" id="PS50075">
    <property type="entry name" value="CARRIER"/>
    <property type="match status" value="1"/>
</dbReference>
<feature type="domain" description="Ketosynthase family 3 (KS3)" evidence="11">
    <location>
        <begin position="85"/>
        <end position="502"/>
    </location>
</feature>